<keyword evidence="2" id="KW-0863">Zinc-finger</keyword>
<proteinExistence type="predicted"/>
<organism evidence="6 7">
    <name type="scientific">Homarus americanus</name>
    <name type="common">American lobster</name>
    <dbReference type="NCBI Taxonomy" id="6706"/>
    <lineage>
        <taxon>Eukaryota</taxon>
        <taxon>Metazoa</taxon>
        <taxon>Ecdysozoa</taxon>
        <taxon>Arthropoda</taxon>
        <taxon>Crustacea</taxon>
        <taxon>Multicrustacea</taxon>
        <taxon>Malacostraca</taxon>
        <taxon>Eumalacostraca</taxon>
        <taxon>Eucarida</taxon>
        <taxon>Decapoda</taxon>
        <taxon>Pleocyemata</taxon>
        <taxon>Astacidea</taxon>
        <taxon>Nephropoidea</taxon>
        <taxon>Nephropidae</taxon>
        <taxon>Homarus</taxon>
    </lineage>
</organism>
<dbReference type="AlphaFoldDB" id="A0A8J5JTJ3"/>
<sequence>MGLSNERRIVFEDGALNIIYVMPLDTPLPEVMSEKEPTDKSDTQRHLCKEEPPLPHPSTHLEKNSPSVDDGTQQQGETSFTPEPSTKPQECTIRHQEYDSGERQPRNLPCGHTVCSHCVDHPRDSAGAECYECHLQHEDNTVTQFMKKINLDSVTSSSSVISQDLITVIGPIKEKQVGSLTHLLTRQDNMRSQLDNYKSQVNEWKSQLMDTAQKLEKQVKEALQALEEEEEEVNDFNVSGKIIGRDVKRTLIILNKNKTPIQTLIEIERAERHHQNLKVWMTKFSQAQEAVKRVLEVMDTQLPNFEEELLKELSIKDKVDLLLQRAQNTVTPTTVSKQYVRLSADDMRTSPNKMKKILQTGRLFAVQASRSNRSAEVLMSEGRLCVHVLQDVTPPPDAYVIDYNEVMTLVKASPTLAFLDLRWTASAGGRVYINVNPYTGRGNQFLLLCMGEKGPSYADAVIINVGNEGEAGEFVRCGDYERNNGSGGAAIVEDLEVRGIYEKPLTAGTVAGWWWSDEKIPTAQFTITTRDGPEGNLCPTAFGEVVSGLEVVKEAVKCVNHCQVNVVSCGVVVSP</sequence>
<name>A0A8J5JTJ3_HOMAM</name>
<dbReference type="InterPro" id="IPR029000">
    <property type="entry name" value="Cyclophilin-like_dom_sf"/>
</dbReference>
<evidence type="ECO:0000256" key="1">
    <source>
        <dbReference type="ARBA" id="ARBA00022723"/>
    </source>
</evidence>
<keyword evidence="3" id="KW-0862">Zinc</keyword>
<evidence type="ECO:0000313" key="7">
    <source>
        <dbReference type="Proteomes" id="UP000747542"/>
    </source>
</evidence>
<keyword evidence="7" id="KW-1185">Reference proteome</keyword>
<feature type="region of interest" description="Disordered" evidence="5">
    <location>
        <begin position="29"/>
        <end position="90"/>
    </location>
</feature>
<dbReference type="Gene3D" id="2.40.100.10">
    <property type="entry name" value="Cyclophilin-like"/>
    <property type="match status" value="1"/>
</dbReference>
<evidence type="ECO:0000256" key="2">
    <source>
        <dbReference type="ARBA" id="ARBA00022771"/>
    </source>
</evidence>
<keyword evidence="4" id="KW-0175">Coiled coil</keyword>
<feature type="coiled-coil region" evidence="4">
    <location>
        <begin position="187"/>
        <end position="239"/>
    </location>
</feature>
<dbReference type="GO" id="GO:0008270">
    <property type="term" value="F:zinc ion binding"/>
    <property type="evidence" value="ECO:0007669"/>
    <property type="project" value="UniProtKB-KW"/>
</dbReference>
<accession>A0A8J5JTJ3</accession>
<evidence type="ECO:0000256" key="5">
    <source>
        <dbReference type="SAM" id="MobiDB-lite"/>
    </source>
</evidence>
<protein>
    <submittedName>
        <fullName evidence="6">Uncharacterized protein</fullName>
    </submittedName>
</protein>
<evidence type="ECO:0000256" key="3">
    <source>
        <dbReference type="ARBA" id="ARBA00022833"/>
    </source>
</evidence>
<dbReference type="SUPFAM" id="SSF50891">
    <property type="entry name" value="Cyclophilin-like"/>
    <property type="match status" value="1"/>
</dbReference>
<evidence type="ECO:0000256" key="4">
    <source>
        <dbReference type="SAM" id="Coils"/>
    </source>
</evidence>
<dbReference type="InterPro" id="IPR017907">
    <property type="entry name" value="Znf_RING_CS"/>
</dbReference>
<dbReference type="InterPro" id="IPR013083">
    <property type="entry name" value="Znf_RING/FYVE/PHD"/>
</dbReference>
<dbReference type="SUPFAM" id="SSF57850">
    <property type="entry name" value="RING/U-box"/>
    <property type="match status" value="1"/>
</dbReference>
<feature type="compositionally biased region" description="Polar residues" evidence="5">
    <location>
        <begin position="64"/>
        <end position="89"/>
    </location>
</feature>
<keyword evidence="1" id="KW-0479">Metal-binding</keyword>
<dbReference type="Gene3D" id="3.30.40.10">
    <property type="entry name" value="Zinc/RING finger domain, C3HC4 (zinc finger)"/>
    <property type="match status" value="1"/>
</dbReference>
<reference evidence="6" key="1">
    <citation type="journal article" date="2021" name="Sci. Adv.">
        <title>The American lobster genome reveals insights on longevity, neural, and immune adaptations.</title>
        <authorList>
            <person name="Polinski J.M."/>
            <person name="Zimin A.V."/>
            <person name="Clark K.F."/>
            <person name="Kohn A.B."/>
            <person name="Sadowski N."/>
            <person name="Timp W."/>
            <person name="Ptitsyn A."/>
            <person name="Khanna P."/>
            <person name="Romanova D.Y."/>
            <person name="Williams P."/>
            <person name="Greenwood S.J."/>
            <person name="Moroz L.L."/>
            <person name="Walt D.R."/>
            <person name="Bodnar A.G."/>
        </authorList>
    </citation>
    <scope>NUCLEOTIDE SEQUENCE</scope>
    <source>
        <strain evidence="6">GMGI-L3</strain>
    </source>
</reference>
<dbReference type="Proteomes" id="UP000747542">
    <property type="component" value="Unassembled WGS sequence"/>
</dbReference>
<dbReference type="PROSITE" id="PS00518">
    <property type="entry name" value="ZF_RING_1"/>
    <property type="match status" value="1"/>
</dbReference>
<evidence type="ECO:0000313" key="6">
    <source>
        <dbReference type="EMBL" id="KAG7163845.1"/>
    </source>
</evidence>
<gene>
    <name evidence="6" type="ORF">Hamer_G019114</name>
</gene>
<feature type="compositionally biased region" description="Basic and acidic residues" evidence="5">
    <location>
        <begin position="32"/>
        <end position="63"/>
    </location>
</feature>
<comment type="caution">
    <text evidence="6">The sequence shown here is derived from an EMBL/GenBank/DDBJ whole genome shotgun (WGS) entry which is preliminary data.</text>
</comment>
<dbReference type="EMBL" id="JAHLQT010026149">
    <property type="protein sequence ID" value="KAG7163845.1"/>
    <property type="molecule type" value="Genomic_DNA"/>
</dbReference>